<dbReference type="AlphaFoldDB" id="A0A5C8HXT0"/>
<comment type="caution">
    <text evidence="1">The sequence shown here is derived from an EMBL/GenBank/DDBJ whole genome shotgun (WGS) entry which is preliminary data.</text>
</comment>
<evidence type="ECO:0000313" key="1">
    <source>
        <dbReference type="EMBL" id="TXK10150.1"/>
    </source>
</evidence>
<dbReference type="Proteomes" id="UP000321034">
    <property type="component" value="Unassembled WGS sequence"/>
</dbReference>
<evidence type="ECO:0000313" key="2">
    <source>
        <dbReference type="Proteomes" id="UP000321034"/>
    </source>
</evidence>
<organism evidence="1 2">
    <name type="scientific">Microbacterium hatanonis</name>
    <dbReference type="NCBI Taxonomy" id="404366"/>
    <lineage>
        <taxon>Bacteria</taxon>
        <taxon>Bacillati</taxon>
        <taxon>Actinomycetota</taxon>
        <taxon>Actinomycetes</taxon>
        <taxon>Micrococcales</taxon>
        <taxon>Microbacteriaceae</taxon>
        <taxon>Microbacterium</taxon>
    </lineage>
</organism>
<name>A0A5C8HXT0_9MICO</name>
<gene>
    <name evidence="1" type="ORF">FVP77_14930</name>
</gene>
<protein>
    <submittedName>
        <fullName evidence="1">Asparagine synthase</fullName>
    </submittedName>
</protein>
<accession>A0A5C8HXT0</accession>
<dbReference type="RefSeq" id="WP_147895348.1">
    <property type="nucleotide sequence ID" value="NZ_BAAANR010000001.1"/>
</dbReference>
<reference evidence="1 2" key="1">
    <citation type="submission" date="2019-08" db="EMBL/GenBank/DDBJ databases">
        <authorList>
            <person name="Dong K."/>
        </authorList>
    </citation>
    <scope>NUCLEOTIDE SEQUENCE [LARGE SCALE GENOMIC DNA]</scope>
    <source>
        <strain evidence="1 2">JCM14558</strain>
    </source>
</reference>
<sequence length="188" mass="20609">MGKTSDAVAEGVSIAAAAARLIVRNRILVDTIADGGQFDADAFGEITRETLLGLAAEQERAADRARRLRRGAWGKFSTSSGTHDYRDRDTANLRRRRKQYLGVAAELRAWAGDEARVSALLESARDAAWGDVESNLARRLNVEAMTADSDPEYETMRKARMDSLRMIDLARLASQAKKKAQQARADGA</sequence>
<proteinExistence type="predicted"/>
<keyword evidence="2" id="KW-1185">Reference proteome</keyword>
<dbReference type="EMBL" id="VRSV01000002">
    <property type="protein sequence ID" value="TXK10150.1"/>
    <property type="molecule type" value="Genomic_DNA"/>
</dbReference>
<dbReference type="OrthoDB" id="5118185at2"/>